<proteinExistence type="predicted"/>
<comment type="caution">
    <text evidence="1">The sequence shown here is derived from an EMBL/GenBank/DDBJ whole genome shotgun (WGS) entry which is preliminary data.</text>
</comment>
<protein>
    <recommendedName>
        <fullName evidence="3">Phospholipase C/D domain-containing protein</fullName>
    </recommendedName>
</protein>
<evidence type="ECO:0008006" key="3">
    <source>
        <dbReference type="Google" id="ProtNLM"/>
    </source>
</evidence>
<dbReference type="HOGENOM" id="CLU_073796_0_0_11"/>
<reference evidence="1 2" key="2">
    <citation type="submission" date="2008-10" db="EMBL/GenBank/DDBJ databases">
        <authorList>
            <person name="Fulton L."/>
            <person name="Clifton S."/>
            <person name="Fulton B."/>
            <person name="Xu J."/>
            <person name="Minx P."/>
            <person name="Pepin K.H."/>
            <person name="Johnson M."/>
            <person name="Thiruvilangam P."/>
            <person name="Bhonagiri V."/>
            <person name="Nash W.E."/>
            <person name="Mardis E.R."/>
            <person name="Wilson R.K."/>
        </authorList>
    </citation>
    <scope>NUCLEOTIDE SEQUENCE [LARGE SCALE GENOMIC DNA]</scope>
    <source>
        <strain evidence="1 2">DSM 13279</strain>
    </source>
</reference>
<accession>B6G7K3</accession>
<dbReference type="Proteomes" id="UP000003560">
    <property type="component" value="Unassembled WGS sequence"/>
</dbReference>
<reference evidence="1 2" key="1">
    <citation type="submission" date="2008-10" db="EMBL/GenBank/DDBJ databases">
        <title>Draft genome sequence of Collinsella stercoris (DSM 13279).</title>
        <authorList>
            <person name="Sudarsanam P."/>
            <person name="Ley R."/>
            <person name="Guruge J."/>
            <person name="Turnbaugh P.J."/>
            <person name="Mahowald M."/>
            <person name="Liep D."/>
            <person name="Gordon J."/>
        </authorList>
    </citation>
    <scope>NUCLEOTIDE SEQUENCE [LARGE SCALE GENOMIC DNA]</scope>
    <source>
        <strain evidence="1 2">DSM 13279</strain>
    </source>
</reference>
<dbReference type="AlphaFoldDB" id="B6G7K3"/>
<sequence length="395" mass="41916">MLLEGCHVRVGKAPRPVRRLREGAGRSAKLQKKGWDMPSWNIHIAHAEGLLAKDGPVARVVRDRNAFLFGNLIPDIYVGYMVPGIVHPIPYRVTHFAKPEHIPKPREAEFWVQYVAPTLSELGIANGRAGGGGISTDGVVDAIGAAGSKSPEPSIAVDEIAAVPAVAVPAADGIVAVPAADGIAAAPAAVGVATVSAAGEEAAAMPFGAKPGDAGSLAREVAHVSPAHAPTYELEFDPAQSARFQEEAFDGAVRASALPAAARHSLFDMVLGAWTHLLADTIWNSRVSDYLDVLGEKPSKGFRIKKQGDFDQFGKSLAIDAFPAPTPGLIDTAAQFPQYAIDERSVYFTCAIAHEIVRTNHLAAPASYRLLTEEFFAATFDEVQHAAERLMGERL</sequence>
<evidence type="ECO:0000313" key="1">
    <source>
        <dbReference type="EMBL" id="EEA91737.1"/>
    </source>
</evidence>
<gene>
    <name evidence="1" type="ORF">COLSTE_00042</name>
</gene>
<dbReference type="eggNOG" id="ENOG5033VX7">
    <property type="taxonomic scope" value="Bacteria"/>
</dbReference>
<name>B6G7K3_9ACTN</name>
<keyword evidence="2" id="KW-1185">Reference proteome</keyword>
<organism evidence="1 2">
    <name type="scientific">Collinsella stercoris DSM 13279</name>
    <dbReference type="NCBI Taxonomy" id="445975"/>
    <lineage>
        <taxon>Bacteria</taxon>
        <taxon>Bacillati</taxon>
        <taxon>Actinomycetota</taxon>
        <taxon>Coriobacteriia</taxon>
        <taxon>Coriobacteriales</taxon>
        <taxon>Coriobacteriaceae</taxon>
        <taxon>Collinsella</taxon>
    </lineage>
</organism>
<dbReference type="EMBL" id="ABXJ01000005">
    <property type="protein sequence ID" value="EEA91737.1"/>
    <property type="molecule type" value="Genomic_DNA"/>
</dbReference>
<evidence type="ECO:0000313" key="2">
    <source>
        <dbReference type="Proteomes" id="UP000003560"/>
    </source>
</evidence>